<reference evidence="1 2" key="2">
    <citation type="submission" date="2018-11" db="EMBL/GenBank/DDBJ databases">
        <authorList>
            <consortium name="Pathogen Informatics"/>
        </authorList>
    </citation>
    <scope>NUCLEOTIDE SEQUENCE [LARGE SCALE GENOMIC DNA]</scope>
    <source>
        <strain evidence="1 2">NST_G2</strain>
    </source>
</reference>
<proteinExistence type="predicted"/>
<gene>
    <name evidence="1" type="ORF">SSLN_LOCUS20210</name>
</gene>
<dbReference type="WBParaSite" id="SSLN_0002095701-mRNA-1">
    <property type="protein sequence ID" value="SSLN_0002095701-mRNA-1"/>
    <property type="gene ID" value="SSLN_0002095701"/>
</dbReference>
<accession>A0A183TUR2</accession>
<evidence type="ECO:0000313" key="1">
    <source>
        <dbReference type="EMBL" id="VDM06596.1"/>
    </source>
</evidence>
<keyword evidence="2" id="KW-1185">Reference proteome</keyword>
<dbReference type="OrthoDB" id="10029313at2759"/>
<sequence>AFHDREAYIPVAEDPTKKQAAYVKKKVNELTRMKLISPTDSTFLTLHDPRIVRAYGPPKIHKVDAPLRIIVPLIGSPTFNIAKWLYKRLKHLGNGSRYSIKKLACFSSKNSRP</sequence>
<protein>
    <submittedName>
        <fullName evidence="3">Reverse transcriptase domain-containing protein</fullName>
    </submittedName>
</protein>
<dbReference type="EMBL" id="UYSU01054758">
    <property type="protein sequence ID" value="VDM06596.1"/>
    <property type="molecule type" value="Genomic_DNA"/>
</dbReference>
<organism evidence="3">
    <name type="scientific">Schistocephalus solidus</name>
    <name type="common">Tapeworm</name>
    <dbReference type="NCBI Taxonomy" id="70667"/>
    <lineage>
        <taxon>Eukaryota</taxon>
        <taxon>Metazoa</taxon>
        <taxon>Spiralia</taxon>
        <taxon>Lophotrochozoa</taxon>
        <taxon>Platyhelminthes</taxon>
        <taxon>Cestoda</taxon>
        <taxon>Eucestoda</taxon>
        <taxon>Diphyllobothriidea</taxon>
        <taxon>Diphyllobothriidae</taxon>
        <taxon>Schistocephalus</taxon>
    </lineage>
</organism>
<evidence type="ECO:0000313" key="3">
    <source>
        <dbReference type="WBParaSite" id="SSLN_0002095701-mRNA-1"/>
    </source>
</evidence>
<dbReference type="AlphaFoldDB" id="A0A183TUR2"/>
<reference evidence="3" key="1">
    <citation type="submission" date="2016-06" db="UniProtKB">
        <authorList>
            <consortium name="WormBaseParasite"/>
        </authorList>
    </citation>
    <scope>IDENTIFICATION</scope>
</reference>
<dbReference type="Proteomes" id="UP000275846">
    <property type="component" value="Unassembled WGS sequence"/>
</dbReference>
<evidence type="ECO:0000313" key="2">
    <source>
        <dbReference type="Proteomes" id="UP000275846"/>
    </source>
</evidence>
<name>A0A183TUR2_SCHSO</name>